<dbReference type="Proteomes" id="UP000244571">
    <property type="component" value="Chromosome"/>
</dbReference>
<dbReference type="PANTHER" id="PTHR42879:SF6">
    <property type="entry name" value="NADPH-DEPENDENT REDUCTASE BACG"/>
    <property type="match status" value="1"/>
</dbReference>
<dbReference type="InterPro" id="IPR002347">
    <property type="entry name" value="SDR_fam"/>
</dbReference>
<evidence type="ECO:0000256" key="1">
    <source>
        <dbReference type="ARBA" id="ARBA00006484"/>
    </source>
</evidence>
<reference evidence="2 3" key="1">
    <citation type="submission" date="2018-04" db="EMBL/GenBank/DDBJ databases">
        <title>Bordetella sp. HZ20 isolated from seawater.</title>
        <authorList>
            <person name="Sun C."/>
        </authorList>
    </citation>
    <scope>NUCLEOTIDE SEQUENCE [LARGE SCALE GENOMIC DNA]</scope>
    <source>
        <strain evidence="2 3">HZ20</strain>
    </source>
</reference>
<gene>
    <name evidence="2" type="ORF">DBV39_03945</name>
</gene>
<keyword evidence="3" id="KW-1185">Reference proteome</keyword>
<dbReference type="PANTHER" id="PTHR42879">
    <property type="entry name" value="3-OXOACYL-(ACYL-CARRIER-PROTEIN) REDUCTASE"/>
    <property type="match status" value="1"/>
</dbReference>
<dbReference type="InterPro" id="IPR050259">
    <property type="entry name" value="SDR"/>
</dbReference>
<dbReference type="FunFam" id="3.40.50.720:FF:000084">
    <property type="entry name" value="Short-chain dehydrogenase reductase"/>
    <property type="match status" value="1"/>
</dbReference>
<evidence type="ECO:0000313" key="2">
    <source>
        <dbReference type="EMBL" id="AWB33008.1"/>
    </source>
</evidence>
<comment type="similarity">
    <text evidence="1">Belongs to the short-chain dehydrogenases/reductases (SDR) family.</text>
</comment>
<dbReference type="InterPro" id="IPR036291">
    <property type="entry name" value="NAD(P)-bd_dom_sf"/>
</dbReference>
<dbReference type="OrthoDB" id="9804774at2"/>
<dbReference type="EMBL" id="CP028901">
    <property type="protein sequence ID" value="AWB33008.1"/>
    <property type="molecule type" value="Genomic_DNA"/>
</dbReference>
<dbReference type="Pfam" id="PF13561">
    <property type="entry name" value="adh_short_C2"/>
    <property type="match status" value="1"/>
</dbReference>
<protein>
    <submittedName>
        <fullName evidence="2">Short-chain dehydrogenase</fullName>
    </submittedName>
</protein>
<dbReference type="RefSeq" id="WP_108620438.1">
    <property type="nucleotide sequence ID" value="NZ_CP028901.1"/>
</dbReference>
<dbReference type="KEGG" id="boz:DBV39_03945"/>
<dbReference type="AlphaFoldDB" id="A0A2R4XGQ1"/>
<dbReference type="PRINTS" id="PR00081">
    <property type="entry name" value="GDHRDH"/>
</dbReference>
<proteinExistence type="inferred from homology"/>
<organism evidence="2 3">
    <name type="scientific">Orrella marina</name>
    <dbReference type="NCBI Taxonomy" id="2163011"/>
    <lineage>
        <taxon>Bacteria</taxon>
        <taxon>Pseudomonadati</taxon>
        <taxon>Pseudomonadota</taxon>
        <taxon>Betaproteobacteria</taxon>
        <taxon>Burkholderiales</taxon>
        <taxon>Alcaligenaceae</taxon>
        <taxon>Orrella</taxon>
    </lineage>
</organism>
<dbReference type="PRINTS" id="PR00080">
    <property type="entry name" value="SDRFAMILY"/>
</dbReference>
<accession>A0A2R4XGQ1</accession>
<name>A0A2R4XGQ1_9BURK</name>
<sequence length="258" mass="27940">MDLKGRRVLITGASKGLGFEAARELSNRGASIAMIARNTEALESASKAIQQARSGEVLHYSCDVSKPNEIDKVCRAIDAEWGGIDILVNNAGGSSRGRFETLSDEQWQADFDVKLFSTIRFSRWAISGMKERRWGRIMNVVNTLAKSPEAGSAPTSVTRAAGVALTKVMANEFAAHNILVNALCIGRIESEQWKTFHVRDAPHMPYDEYLKEQGSKIPMGRLGYPTEFSGLVALLASDSGGYITGTAINIDGGLCPTV</sequence>
<evidence type="ECO:0000313" key="3">
    <source>
        <dbReference type="Proteomes" id="UP000244571"/>
    </source>
</evidence>
<dbReference type="SUPFAM" id="SSF51735">
    <property type="entry name" value="NAD(P)-binding Rossmann-fold domains"/>
    <property type="match status" value="1"/>
</dbReference>
<dbReference type="Gene3D" id="3.40.50.720">
    <property type="entry name" value="NAD(P)-binding Rossmann-like Domain"/>
    <property type="match status" value="1"/>
</dbReference>